<keyword evidence="2 10" id="KW-0444">Lipid biosynthesis</keyword>
<keyword evidence="8 10" id="KW-0275">Fatty acid biosynthesis</keyword>
<dbReference type="RefSeq" id="WP_014449368.1">
    <property type="nucleotide sequence ID" value="NC_017094.1"/>
</dbReference>
<evidence type="ECO:0000256" key="3">
    <source>
        <dbReference type="ARBA" id="ARBA00022679"/>
    </source>
</evidence>
<evidence type="ECO:0000256" key="1">
    <source>
        <dbReference type="ARBA" id="ARBA00004956"/>
    </source>
</evidence>
<keyword evidence="7 10" id="KW-0443">Lipid metabolism</keyword>
<evidence type="ECO:0000313" key="13">
    <source>
        <dbReference type="Proteomes" id="UP000007382"/>
    </source>
</evidence>
<dbReference type="PANTHER" id="PTHR42853:SF3">
    <property type="entry name" value="ACETYL-COENZYME A CARBOXYLASE CARBOXYL TRANSFERASE SUBUNIT ALPHA, CHLOROPLASTIC"/>
    <property type="match status" value="1"/>
</dbReference>
<dbReference type="Gene3D" id="3.90.226.10">
    <property type="entry name" value="2-enoyl-CoA Hydratase, Chain A, domain 1"/>
    <property type="match status" value="1"/>
</dbReference>
<accession>I0INM9</accession>
<keyword evidence="5 10" id="KW-0276">Fatty acid metabolism</keyword>
<comment type="pathway">
    <text evidence="1 10">Lipid metabolism; malonyl-CoA biosynthesis; malonyl-CoA from acetyl-CoA: step 1/1.</text>
</comment>
<dbReference type="HOGENOM" id="CLU_015486_0_2_0"/>
<dbReference type="PANTHER" id="PTHR42853">
    <property type="entry name" value="ACETYL-COENZYME A CARBOXYLASE CARBOXYL TRANSFERASE SUBUNIT ALPHA"/>
    <property type="match status" value="1"/>
</dbReference>
<evidence type="ECO:0000259" key="11">
    <source>
        <dbReference type="PROSITE" id="PS50989"/>
    </source>
</evidence>
<evidence type="ECO:0000256" key="8">
    <source>
        <dbReference type="ARBA" id="ARBA00023160"/>
    </source>
</evidence>
<dbReference type="HAMAP" id="MF_00823">
    <property type="entry name" value="AcetylCoA_CT_alpha"/>
    <property type="match status" value="1"/>
</dbReference>
<reference evidence="12 13" key="1">
    <citation type="journal article" date="2012" name="J. Bacteriol.">
        <title>Complete Genome Sequence of Leptospirillum ferrooxidans Strain C2-3, Isolated from a Fresh Volcanic Ash Deposit on the Island of Miyake, Japan.</title>
        <authorList>
            <person name="Fujimura R."/>
            <person name="Sato Y."/>
            <person name="Nishizawa T."/>
            <person name="Oshima K."/>
            <person name="Kim S.-W."/>
            <person name="Hattori M."/>
            <person name="Kamijo T."/>
            <person name="Ohta H."/>
        </authorList>
    </citation>
    <scope>NUCLEOTIDE SEQUENCE [LARGE SCALE GENOMIC DNA]</scope>
    <source>
        <strain evidence="12 13">C2-3</strain>
    </source>
</reference>
<dbReference type="InterPro" id="IPR029045">
    <property type="entry name" value="ClpP/crotonase-like_dom_sf"/>
</dbReference>
<dbReference type="NCBIfam" id="NF041504">
    <property type="entry name" value="AccA_sub"/>
    <property type="match status" value="1"/>
</dbReference>
<dbReference type="PRINTS" id="PR01069">
    <property type="entry name" value="ACCCTRFRASEA"/>
</dbReference>
<organism evidence="12 13">
    <name type="scientific">Leptospirillum ferrooxidans (strain C2-3)</name>
    <dbReference type="NCBI Taxonomy" id="1162668"/>
    <lineage>
        <taxon>Bacteria</taxon>
        <taxon>Pseudomonadati</taxon>
        <taxon>Nitrospirota</taxon>
        <taxon>Nitrospiria</taxon>
        <taxon>Nitrospirales</taxon>
        <taxon>Nitrospiraceae</taxon>
        <taxon>Leptospirillum</taxon>
    </lineage>
</organism>
<dbReference type="NCBIfam" id="NF004344">
    <property type="entry name" value="PRK05724.1"/>
    <property type="match status" value="1"/>
</dbReference>
<comment type="catalytic activity">
    <reaction evidence="9 10">
        <text>N(6)-carboxybiotinyl-L-lysyl-[protein] + acetyl-CoA = N(6)-biotinyl-L-lysyl-[protein] + malonyl-CoA</text>
        <dbReference type="Rhea" id="RHEA:54728"/>
        <dbReference type="Rhea" id="RHEA-COMP:10505"/>
        <dbReference type="Rhea" id="RHEA-COMP:10506"/>
        <dbReference type="ChEBI" id="CHEBI:57288"/>
        <dbReference type="ChEBI" id="CHEBI:57384"/>
        <dbReference type="ChEBI" id="CHEBI:83144"/>
        <dbReference type="ChEBI" id="CHEBI:83145"/>
        <dbReference type="EC" id="2.1.3.15"/>
    </reaction>
</comment>
<dbReference type="InterPro" id="IPR011763">
    <property type="entry name" value="COA_CT_C"/>
</dbReference>
<evidence type="ECO:0000313" key="12">
    <source>
        <dbReference type="EMBL" id="BAM06878.1"/>
    </source>
</evidence>
<dbReference type="NCBIfam" id="TIGR00513">
    <property type="entry name" value="accA"/>
    <property type="match status" value="1"/>
</dbReference>
<dbReference type="InterPro" id="IPR001095">
    <property type="entry name" value="Acetyl_CoA_COase_a_su"/>
</dbReference>
<feature type="domain" description="CoA carboxyltransferase C-terminal" evidence="11">
    <location>
        <begin position="4"/>
        <end position="250"/>
    </location>
</feature>
<dbReference type="SUPFAM" id="SSF52096">
    <property type="entry name" value="ClpP/crotonase"/>
    <property type="match status" value="1"/>
</dbReference>
<proteinExistence type="inferred from homology"/>
<keyword evidence="3 10" id="KW-0808">Transferase</keyword>
<name>I0INM9_LEPFC</name>
<keyword evidence="6 10" id="KW-0067">ATP-binding</keyword>
<evidence type="ECO:0000256" key="10">
    <source>
        <dbReference type="HAMAP-Rule" id="MF_00823"/>
    </source>
</evidence>
<evidence type="ECO:0000256" key="5">
    <source>
        <dbReference type="ARBA" id="ARBA00022832"/>
    </source>
</evidence>
<dbReference type="GO" id="GO:0016743">
    <property type="term" value="F:carboxyl- or carbamoyltransferase activity"/>
    <property type="evidence" value="ECO:0007669"/>
    <property type="project" value="UniProtKB-UniRule"/>
</dbReference>
<dbReference type="PATRIC" id="fig|1162668.3.peg.1384"/>
<dbReference type="GO" id="GO:0009317">
    <property type="term" value="C:acetyl-CoA carboxylase complex"/>
    <property type="evidence" value="ECO:0007669"/>
    <property type="project" value="InterPro"/>
</dbReference>
<gene>
    <name evidence="10" type="primary">accA</name>
    <name evidence="12" type="ordered locus">LFE_1188</name>
</gene>
<dbReference type="OrthoDB" id="9808023at2"/>
<dbReference type="Pfam" id="PF03255">
    <property type="entry name" value="ACCA"/>
    <property type="match status" value="1"/>
</dbReference>
<comment type="function">
    <text evidence="10">Component of the acetyl coenzyme A carboxylase (ACC) complex. First, biotin carboxylase catalyzes the carboxylation of biotin on its carrier protein (BCCP) and then the CO(2) group is transferred by the carboxyltransferase to acetyl-CoA to form malonyl-CoA.</text>
</comment>
<dbReference type="EMBL" id="AP012342">
    <property type="protein sequence ID" value="BAM06878.1"/>
    <property type="molecule type" value="Genomic_DNA"/>
</dbReference>
<reference evidence="13" key="2">
    <citation type="submission" date="2012-03" db="EMBL/GenBank/DDBJ databases">
        <title>The complete genome sequence of the pioneer microbe on fresh volcanic deposit, Leptospirillum ferrooxidans strain C2-3.</title>
        <authorList>
            <person name="Fujimura R."/>
            <person name="Sato Y."/>
            <person name="Nishizawa T."/>
            <person name="Nanba K."/>
            <person name="Oshima K."/>
            <person name="Hattori M."/>
            <person name="Kamijo T."/>
            <person name="Ohta H."/>
        </authorList>
    </citation>
    <scope>NUCLEOTIDE SEQUENCE [LARGE SCALE GENOMIC DNA]</scope>
    <source>
        <strain evidence="13">C2-3</strain>
    </source>
</reference>
<keyword evidence="10" id="KW-0963">Cytoplasm</keyword>
<dbReference type="GO" id="GO:2001295">
    <property type="term" value="P:malonyl-CoA biosynthetic process"/>
    <property type="evidence" value="ECO:0007669"/>
    <property type="project" value="UniProtKB-UniRule"/>
</dbReference>
<comment type="subcellular location">
    <subcellularLocation>
        <location evidence="10">Cytoplasm</location>
    </subcellularLocation>
</comment>
<dbReference type="eggNOG" id="COG0825">
    <property type="taxonomic scope" value="Bacteria"/>
</dbReference>
<dbReference type="STRING" id="1162668.LFE_1188"/>
<dbReference type="KEGG" id="lfc:LFE_1188"/>
<dbReference type="AlphaFoldDB" id="I0INM9"/>
<comment type="subunit">
    <text evidence="10">Acetyl-CoA carboxylase is a heterohexamer composed of biotin carboxyl carrier protein (AccB), biotin carboxylase (AccC) and two subunits each of ACCase subunit alpha (AccA) and ACCase subunit beta (AccD).</text>
</comment>
<dbReference type="EC" id="2.1.3.15" evidence="10"/>
<dbReference type="GO" id="GO:0005524">
    <property type="term" value="F:ATP binding"/>
    <property type="evidence" value="ECO:0007669"/>
    <property type="project" value="UniProtKB-KW"/>
</dbReference>
<comment type="similarity">
    <text evidence="10">Belongs to the AccA family.</text>
</comment>
<evidence type="ECO:0000256" key="7">
    <source>
        <dbReference type="ARBA" id="ARBA00023098"/>
    </source>
</evidence>
<sequence>METHSKTSKTESPIWEKVVIARAQDRPTALDYTQRLFTNFIELHGDRGFRDDPSIVSGIAGFEGRTVVVIGHQKGKSFKDRVSRNFGMPHPEGYRKALRIMRLAERFNMPIVTFIDTPGAFPGIEAEERGQIEAVARNIMEMFQIRVPIISFVIGEGGSGGALAIGVGDRVYMLENSIYSVISPEACAAILWEDAGRAPEAAQSLNITASDLLRLKVVDGMVEEPPGGVQKDFSMVVSKIKLILARDFEILSQKSTDELLNDRYEKFRKMGPYKDGSRKDAS</sequence>
<evidence type="ECO:0000256" key="6">
    <source>
        <dbReference type="ARBA" id="ARBA00022840"/>
    </source>
</evidence>
<dbReference type="UniPathway" id="UPA00655">
    <property type="reaction ID" value="UER00711"/>
</dbReference>
<protein>
    <recommendedName>
        <fullName evidence="10">Acetyl-coenzyme A carboxylase carboxyl transferase subunit alpha</fullName>
        <shortName evidence="10">ACCase subunit alpha</shortName>
        <shortName evidence="10">Acetyl-CoA carboxylase carboxyltransferase subunit alpha</shortName>
        <ecNumber evidence="10">2.1.3.15</ecNumber>
    </recommendedName>
</protein>
<keyword evidence="4 10" id="KW-0547">Nucleotide-binding</keyword>
<keyword evidence="13" id="KW-1185">Reference proteome</keyword>
<dbReference type="GO" id="GO:0003989">
    <property type="term" value="F:acetyl-CoA carboxylase activity"/>
    <property type="evidence" value="ECO:0007669"/>
    <property type="project" value="InterPro"/>
</dbReference>
<dbReference type="PROSITE" id="PS50989">
    <property type="entry name" value="COA_CT_CTER"/>
    <property type="match status" value="1"/>
</dbReference>
<evidence type="ECO:0000256" key="9">
    <source>
        <dbReference type="ARBA" id="ARBA00049152"/>
    </source>
</evidence>
<evidence type="ECO:0000256" key="4">
    <source>
        <dbReference type="ARBA" id="ARBA00022741"/>
    </source>
</evidence>
<dbReference type="GO" id="GO:0006633">
    <property type="term" value="P:fatty acid biosynthetic process"/>
    <property type="evidence" value="ECO:0007669"/>
    <property type="project" value="UniProtKB-KW"/>
</dbReference>
<evidence type="ECO:0000256" key="2">
    <source>
        <dbReference type="ARBA" id="ARBA00022516"/>
    </source>
</evidence>
<dbReference type="Proteomes" id="UP000007382">
    <property type="component" value="Chromosome"/>
</dbReference>